<dbReference type="SMART" id="SM00380">
    <property type="entry name" value="AP2"/>
    <property type="match status" value="1"/>
</dbReference>
<feature type="domain" description="AP2/ERF" evidence="9">
    <location>
        <begin position="172"/>
        <end position="229"/>
    </location>
</feature>
<evidence type="ECO:0000256" key="8">
    <source>
        <dbReference type="SAM" id="SignalP"/>
    </source>
</evidence>
<evidence type="ECO:0000313" key="10">
    <source>
        <dbReference type="EnsemblPlants" id="AET1Gv20553800.3"/>
    </source>
</evidence>
<reference evidence="10" key="5">
    <citation type="journal article" date="2021" name="G3 (Bethesda)">
        <title>Aegilops tauschii genome assembly Aet v5.0 features greater sequence contiguity and improved annotation.</title>
        <authorList>
            <person name="Wang L."/>
            <person name="Zhu T."/>
            <person name="Rodriguez J.C."/>
            <person name="Deal K.R."/>
            <person name="Dubcovsky J."/>
            <person name="McGuire P.E."/>
            <person name="Lux T."/>
            <person name="Spannagl M."/>
            <person name="Mayer K.F.X."/>
            <person name="Baldrich P."/>
            <person name="Meyers B.C."/>
            <person name="Huo N."/>
            <person name="Gu Y.Q."/>
            <person name="Zhou H."/>
            <person name="Devos K.M."/>
            <person name="Bennetzen J.L."/>
            <person name="Unver T."/>
            <person name="Budak H."/>
            <person name="Gulick P.J."/>
            <person name="Galiba G."/>
            <person name="Kalapos B."/>
            <person name="Nelson D.R."/>
            <person name="Li P."/>
            <person name="You F.M."/>
            <person name="Luo M.C."/>
            <person name="Dvorak J."/>
        </authorList>
    </citation>
    <scope>NUCLEOTIDE SEQUENCE [LARGE SCALE GENOMIC DNA]</scope>
    <source>
        <strain evidence="10">cv. AL8/78</strain>
    </source>
</reference>
<keyword evidence="3" id="KW-0238">DNA-binding</keyword>
<evidence type="ECO:0000256" key="4">
    <source>
        <dbReference type="ARBA" id="ARBA00023163"/>
    </source>
</evidence>
<evidence type="ECO:0000256" key="3">
    <source>
        <dbReference type="ARBA" id="ARBA00023125"/>
    </source>
</evidence>
<dbReference type="GO" id="GO:0000976">
    <property type="term" value="F:transcription cis-regulatory region binding"/>
    <property type="evidence" value="ECO:0007669"/>
    <property type="project" value="TreeGrafter"/>
</dbReference>
<dbReference type="Gramene" id="AET1Gv20553800.3">
    <property type="protein sequence ID" value="AET1Gv20553800.3"/>
    <property type="gene ID" value="AET1Gv20553800"/>
</dbReference>
<dbReference type="SUPFAM" id="SSF54171">
    <property type="entry name" value="DNA-binding domain"/>
    <property type="match status" value="1"/>
</dbReference>
<comment type="similarity">
    <text evidence="6">Belongs to the AP2/ERF transcription factor family. ERF subfamily.</text>
</comment>
<organism evidence="10 11">
    <name type="scientific">Aegilops tauschii subsp. strangulata</name>
    <name type="common">Goatgrass</name>
    <dbReference type="NCBI Taxonomy" id="200361"/>
    <lineage>
        <taxon>Eukaryota</taxon>
        <taxon>Viridiplantae</taxon>
        <taxon>Streptophyta</taxon>
        <taxon>Embryophyta</taxon>
        <taxon>Tracheophyta</taxon>
        <taxon>Spermatophyta</taxon>
        <taxon>Magnoliopsida</taxon>
        <taxon>Liliopsida</taxon>
        <taxon>Poales</taxon>
        <taxon>Poaceae</taxon>
        <taxon>BOP clade</taxon>
        <taxon>Pooideae</taxon>
        <taxon>Triticodae</taxon>
        <taxon>Triticeae</taxon>
        <taxon>Triticinae</taxon>
        <taxon>Aegilops</taxon>
    </lineage>
</organism>
<evidence type="ECO:0000256" key="1">
    <source>
        <dbReference type="ARBA" id="ARBA00004123"/>
    </source>
</evidence>
<protein>
    <recommendedName>
        <fullName evidence="9">AP2/ERF domain-containing protein</fullName>
    </recommendedName>
</protein>
<evidence type="ECO:0000256" key="6">
    <source>
        <dbReference type="ARBA" id="ARBA00024343"/>
    </source>
</evidence>
<dbReference type="PANTHER" id="PTHR31241:SF32">
    <property type="entry name" value="AP2_ERF DOMAIN-CONTAINING PROTEIN"/>
    <property type="match status" value="1"/>
</dbReference>
<evidence type="ECO:0000256" key="2">
    <source>
        <dbReference type="ARBA" id="ARBA00023015"/>
    </source>
</evidence>
<dbReference type="InterPro" id="IPR016177">
    <property type="entry name" value="DNA-bd_dom_sf"/>
</dbReference>
<accession>A0A452YWE3</accession>
<reference evidence="10" key="4">
    <citation type="submission" date="2019-03" db="UniProtKB">
        <authorList>
            <consortium name="EnsemblPlants"/>
        </authorList>
    </citation>
    <scope>IDENTIFICATION</scope>
</reference>
<keyword evidence="2" id="KW-0805">Transcription regulation</keyword>
<evidence type="ECO:0000313" key="11">
    <source>
        <dbReference type="Proteomes" id="UP000015105"/>
    </source>
</evidence>
<reference evidence="10" key="3">
    <citation type="journal article" date="2017" name="Nature">
        <title>Genome sequence of the progenitor of the wheat D genome Aegilops tauschii.</title>
        <authorList>
            <person name="Luo M.C."/>
            <person name="Gu Y.Q."/>
            <person name="Puiu D."/>
            <person name="Wang H."/>
            <person name="Twardziok S.O."/>
            <person name="Deal K.R."/>
            <person name="Huo N."/>
            <person name="Zhu T."/>
            <person name="Wang L."/>
            <person name="Wang Y."/>
            <person name="McGuire P.E."/>
            <person name="Liu S."/>
            <person name="Long H."/>
            <person name="Ramasamy R.K."/>
            <person name="Rodriguez J.C."/>
            <person name="Van S.L."/>
            <person name="Yuan L."/>
            <person name="Wang Z."/>
            <person name="Xia Z."/>
            <person name="Xiao L."/>
            <person name="Anderson O.D."/>
            <person name="Ouyang S."/>
            <person name="Liang Y."/>
            <person name="Zimin A.V."/>
            <person name="Pertea G."/>
            <person name="Qi P."/>
            <person name="Bennetzen J.L."/>
            <person name="Dai X."/>
            <person name="Dawson M.W."/>
            <person name="Muller H.G."/>
            <person name="Kugler K."/>
            <person name="Rivarola-Duarte L."/>
            <person name="Spannagl M."/>
            <person name="Mayer K.F.X."/>
            <person name="Lu F.H."/>
            <person name="Bevan M.W."/>
            <person name="Leroy P."/>
            <person name="Li P."/>
            <person name="You F.M."/>
            <person name="Sun Q."/>
            <person name="Liu Z."/>
            <person name="Lyons E."/>
            <person name="Wicker T."/>
            <person name="Salzberg S.L."/>
            <person name="Devos K.M."/>
            <person name="Dvorak J."/>
        </authorList>
    </citation>
    <scope>NUCLEOTIDE SEQUENCE [LARGE SCALE GENOMIC DNA]</scope>
    <source>
        <strain evidence="10">cv. AL8/78</strain>
    </source>
</reference>
<evidence type="ECO:0000256" key="7">
    <source>
        <dbReference type="SAM" id="MobiDB-lite"/>
    </source>
</evidence>
<name>A0A452YWE3_AEGTS</name>
<dbReference type="STRING" id="200361.A0A452YWE3"/>
<dbReference type="InterPro" id="IPR001471">
    <property type="entry name" value="AP2/ERF_dom"/>
</dbReference>
<dbReference type="AlphaFoldDB" id="A0A452YWE3"/>
<keyword evidence="8" id="KW-0732">Signal</keyword>
<feature type="compositionally biased region" description="Basic residues" evidence="7">
    <location>
        <begin position="145"/>
        <end position="156"/>
    </location>
</feature>
<dbReference type="InterPro" id="IPR036955">
    <property type="entry name" value="AP2/ERF_dom_sf"/>
</dbReference>
<reference evidence="11" key="1">
    <citation type="journal article" date="2014" name="Science">
        <title>Ancient hybridizations among the ancestral genomes of bread wheat.</title>
        <authorList>
            <consortium name="International Wheat Genome Sequencing Consortium,"/>
            <person name="Marcussen T."/>
            <person name="Sandve S.R."/>
            <person name="Heier L."/>
            <person name="Spannagl M."/>
            <person name="Pfeifer M."/>
            <person name="Jakobsen K.S."/>
            <person name="Wulff B.B."/>
            <person name="Steuernagel B."/>
            <person name="Mayer K.F."/>
            <person name="Olsen O.A."/>
        </authorList>
    </citation>
    <scope>NUCLEOTIDE SEQUENCE [LARGE SCALE GENOMIC DNA]</scope>
    <source>
        <strain evidence="11">cv. AL8/78</strain>
    </source>
</reference>
<evidence type="ECO:0000256" key="5">
    <source>
        <dbReference type="ARBA" id="ARBA00023242"/>
    </source>
</evidence>
<feature type="region of interest" description="Disordered" evidence="7">
    <location>
        <begin position="302"/>
        <end position="322"/>
    </location>
</feature>
<feature type="signal peptide" evidence="8">
    <location>
        <begin position="1"/>
        <end position="15"/>
    </location>
</feature>
<dbReference type="PANTHER" id="PTHR31241">
    <property type="entry name" value="DEHYDRATION-RESPONSIVE ELEMENT-BINDING PROTEIN 2C"/>
    <property type="match status" value="1"/>
</dbReference>
<proteinExistence type="inferred from homology"/>
<comment type="subcellular location">
    <subcellularLocation>
        <location evidence="1">Nucleus</location>
    </subcellularLocation>
</comment>
<dbReference type="PROSITE" id="PS51032">
    <property type="entry name" value="AP2_ERF"/>
    <property type="match status" value="1"/>
</dbReference>
<evidence type="ECO:0000259" key="9">
    <source>
        <dbReference type="PROSITE" id="PS51032"/>
    </source>
</evidence>
<feature type="region of interest" description="Disordered" evidence="7">
    <location>
        <begin position="95"/>
        <end position="173"/>
    </location>
</feature>
<feature type="compositionally biased region" description="Basic and acidic residues" evidence="7">
    <location>
        <begin position="126"/>
        <end position="143"/>
    </location>
</feature>
<dbReference type="Gene3D" id="3.30.730.10">
    <property type="entry name" value="AP2/ERF domain"/>
    <property type="match status" value="1"/>
</dbReference>
<dbReference type="Pfam" id="PF00847">
    <property type="entry name" value="AP2"/>
    <property type="match status" value="1"/>
</dbReference>
<dbReference type="FunFam" id="3.30.730.10:FF:000001">
    <property type="entry name" value="Ethylene-responsive transcription factor 2"/>
    <property type="match status" value="1"/>
</dbReference>
<dbReference type="GO" id="GO:0003700">
    <property type="term" value="F:DNA-binding transcription factor activity"/>
    <property type="evidence" value="ECO:0007669"/>
    <property type="project" value="InterPro"/>
</dbReference>
<dbReference type="EnsemblPlants" id="AET1Gv20553800.3">
    <property type="protein sequence ID" value="AET1Gv20553800.3"/>
    <property type="gene ID" value="AET1Gv20553800"/>
</dbReference>
<feature type="chain" id="PRO_5019372922" description="AP2/ERF domain-containing protein" evidence="8">
    <location>
        <begin position="16"/>
        <end position="428"/>
    </location>
</feature>
<dbReference type="GO" id="GO:0045893">
    <property type="term" value="P:positive regulation of DNA-templated transcription"/>
    <property type="evidence" value="ECO:0007669"/>
    <property type="project" value="TreeGrafter"/>
</dbReference>
<keyword evidence="4" id="KW-0804">Transcription</keyword>
<dbReference type="PRINTS" id="PR00367">
    <property type="entry name" value="ETHRSPELEMNT"/>
</dbReference>
<dbReference type="CDD" id="cd00018">
    <property type="entry name" value="AP2"/>
    <property type="match status" value="1"/>
</dbReference>
<dbReference type="GO" id="GO:0005634">
    <property type="term" value="C:nucleus"/>
    <property type="evidence" value="ECO:0007669"/>
    <property type="project" value="UniProtKB-SubCell"/>
</dbReference>
<keyword evidence="11" id="KW-1185">Reference proteome</keyword>
<dbReference type="GO" id="GO:0006950">
    <property type="term" value="P:response to stress"/>
    <property type="evidence" value="ECO:0007669"/>
    <property type="project" value="TreeGrafter"/>
</dbReference>
<dbReference type="Proteomes" id="UP000015105">
    <property type="component" value="Chromosome 1D"/>
</dbReference>
<keyword evidence="5" id="KW-0539">Nucleus</keyword>
<reference evidence="11" key="2">
    <citation type="journal article" date="2017" name="Nat. Plants">
        <title>The Aegilops tauschii genome reveals multiple impacts of transposons.</title>
        <authorList>
            <person name="Zhao G."/>
            <person name="Zou C."/>
            <person name="Li K."/>
            <person name="Wang K."/>
            <person name="Li T."/>
            <person name="Gao L."/>
            <person name="Zhang X."/>
            <person name="Wang H."/>
            <person name="Yang Z."/>
            <person name="Liu X."/>
            <person name="Jiang W."/>
            <person name="Mao L."/>
            <person name="Kong X."/>
            <person name="Jiao Y."/>
            <person name="Jia J."/>
        </authorList>
    </citation>
    <scope>NUCLEOTIDE SEQUENCE [LARGE SCALE GENOMIC DNA]</scope>
    <source>
        <strain evidence="11">cv. AL8/78</strain>
    </source>
</reference>
<sequence>TFLSLFLQLSIQVDAAKKTGDKIANARYLDPIRIGSAMTVDRKHAEAAAAAPFEIPALQPGRTCGAEESTRSHVLVKPIGSSNLPCNEYALLARQNPKGDAPPVASILRKKRPRRSRDGPNSVSETIRRWKEVNQQLEHDPQGAKRARKPPAKGSKKGCMLGKGGPENTQCGFRGVRQRTWGKWVAEIREPNRVSRLWLGTFPTAEDAARAYDEAARAMYGALARTNFPVHPAQAPAVAVPAAIEGVVRGASASCESTTTSTNHSDVASSLPRQAQAPEIYSQPDALESTESVVLESVEHYSHQDTVPDAGSSISRSTSEEDVFEPLEPISSLPDGEADGFDIEELLRLMEADPIEVEPVTGGSWNGGANTGVEMGQQEPLYLDGLDQGMLEGMLQSDYPYPMWISEDRAMHNSAFHDAEMSEFFEGL</sequence>